<sequence>MPSYVVTGASRGIGFEFIRQLSEDPNATVIGLARDKESTMTKITQEIRKSNIHIIQADLKDHNSLKEAAEQTAQITGGGLDYLIANAAYFSTKAGFITVSDLFEVNVIGNIQLFNAFLPSILKGQVKKVITIGSLNADTEITAKYDLATCVPYSISKAALNMAVAKYSAEYREKGVLFMSVAPGSTETFTSANMSEKEQAKLMIDMQRLMAHAPHFTGLAKPAKSVALVRKVIENSSIEKGDGGSWVSQFGNKQWQ</sequence>
<dbReference type="Pfam" id="PF00106">
    <property type="entry name" value="adh_short"/>
    <property type="match status" value="1"/>
</dbReference>
<dbReference type="InterPro" id="IPR036291">
    <property type="entry name" value="NAD(P)-bd_dom_sf"/>
</dbReference>
<dbReference type="InterPro" id="IPR002347">
    <property type="entry name" value="SDR_fam"/>
</dbReference>
<dbReference type="HOGENOM" id="CLU_010194_9_2_1"/>
<gene>
    <name evidence="1" type="ORF">UCRPA7_3510</name>
</gene>
<dbReference type="PANTHER" id="PTHR45458">
    <property type="entry name" value="SHORT-CHAIN DEHYDROGENASE/REDUCTASE SDR"/>
    <property type="match status" value="1"/>
</dbReference>
<evidence type="ECO:0000313" key="1">
    <source>
        <dbReference type="EMBL" id="EOO00932.1"/>
    </source>
</evidence>
<dbReference type="eggNOG" id="KOG1611">
    <property type="taxonomic scope" value="Eukaryota"/>
</dbReference>
<dbReference type="Gene3D" id="3.40.50.720">
    <property type="entry name" value="NAD(P)-binding Rossmann-like Domain"/>
    <property type="match status" value="1"/>
</dbReference>
<keyword evidence="2" id="KW-1185">Reference proteome</keyword>
<dbReference type="PANTHER" id="PTHR45458:SF3">
    <property type="entry name" value="CHAIN DEHYDROGENASE (ATSC), PUTATIVE-RELATED"/>
    <property type="match status" value="1"/>
</dbReference>
<dbReference type="RefSeq" id="XP_007914290.1">
    <property type="nucleotide sequence ID" value="XM_007916099.1"/>
</dbReference>
<dbReference type="GO" id="GO:0016616">
    <property type="term" value="F:oxidoreductase activity, acting on the CH-OH group of donors, NAD or NADP as acceptor"/>
    <property type="evidence" value="ECO:0007669"/>
    <property type="project" value="TreeGrafter"/>
</dbReference>
<accession>R8BNK2</accession>
<dbReference type="Proteomes" id="UP000014074">
    <property type="component" value="Unassembled WGS sequence"/>
</dbReference>
<dbReference type="InterPro" id="IPR052184">
    <property type="entry name" value="SDR_enzymes"/>
</dbReference>
<dbReference type="OrthoDB" id="7289984at2759"/>
<protein>
    <submittedName>
        <fullName evidence="1">Putative short chain dehydrogenase protein</fullName>
    </submittedName>
</protein>
<name>R8BNK2_PHAM7</name>
<reference evidence="2" key="1">
    <citation type="journal article" date="2013" name="Genome Announc.">
        <title>Draft genome sequence of the ascomycete Phaeoacremonium aleophilum strain UCR-PA7, a causal agent of the esca disease complex in grapevines.</title>
        <authorList>
            <person name="Blanco-Ulate B."/>
            <person name="Rolshausen P."/>
            <person name="Cantu D."/>
        </authorList>
    </citation>
    <scope>NUCLEOTIDE SEQUENCE [LARGE SCALE GENOMIC DNA]</scope>
    <source>
        <strain evidence="2">UCR-PA7</strain>
    </source>
</reference>
<dbReference type="SUPFAM" id="SSF51735">
    <property type="entry name" value="NAD(P)-binding Rossmann-fold domains"/>
    <property type="match status" value="1"/>
</dbReference>
<dbReference type="AlphaFoldDB" id="R8BNK2"/>
<dbReference type="EMBL" id="KB933059">
    <property type="protein sequence ID" value="EOO00932.1"/>
    <property type="molecule type" value="Genomic_DNA"/>
</dbReference>
<dbReference type="PRINTS" id="PR00081">
    <property type="entry name" value="GDHRDH"/>
</dbReference>
<evidence type="ECO:0000313" key="2">
    <source>
        <dbReference type="Proteomes" id="UP000014074"/>
    </source>
</evidence>
<dbReference type="GeneID" id="19323866"/>
<dbReference type="KEGG" id="tmn:UCRPA7_3510"/>
<organism evidence="1 2">
    <name type="scientific">Phaeoacremonium minimum (strain UCR-PA7)</name>
    <name type="common">Esca disease fungus</name>
    <name type="synonym">Togninia minima</name>
    <dbReference type="NCBI Taxonomy" id="1286976"/>
    <lineage>
        <taxon>Eukaryota</taxon>
        <taxon>Fungi</taxon>
        <taxon>Dikarya</taxon>
        <taxon>Ascomycota</taxon>
        <taxon>Pezizomycotina</taxon>
        <taxon>Sordariomycetes</taxon>
        <taxon>Sordariomycetidae</taxon>
        <taxon>Togniniales</taxon>
        <taxon>Togniniaceae</taxon>
        <taxon>Phaeoacremonium</taxon>
    </lineage>
</organism>
<proteinExistence type="predicted"/>